<dbReference type="PROSITE" id="PS50850">
    <property type="entry name" value="MFS"/>
    <property type="match status" value="1"/>
</dbReference>
<dbReference type="InterPro" id="IPR036259">
    <property type="entry name" value="MFS_trans_sf"/>
</dbReference>
<dbReference type="AlphaFoldDB" id="A0A2N0BE15"/>
<dbReference type="OrthoDB" id="9775268at2"/>
<feature type="transmembrane region" description="Helical" evidence="6">
    <location>
        <begin position="111"/>
        <end position="131"/>
    </location>
</feature>
<gene>
    <name evidence="8" type="ORF">CH379_00925</name>
</gene>
<dbReference type="PANTHER" id="PTHR23513:SF6">
    <property type="entry name" value="MAJOR FACILITATOR SUPERFAMILY ASSOCIATED DOMAIN-CONTAINING PROTEIN"/>
    <property type="match status" value="1"/>
</dbReference>
<feature type="transmembrane region" description="Helical" evidence="6">
    <location>
        <begin position="228"/>
        <end position="249"/>
    </location>
</feature>
<dbReference type="GO" id="GO:0022857">
    <property type="term" value="F:transmembrane transporter activity"/>
    <property type="evidence" value="ECO:0007669"/>
    <property type="project" value="InterPro"/>
</dbReference>
<dbReference type="EMBL" id="NPEF01000004">
    <property type="protein sequence ID" value="PJZ94802.1"/>
    <property type="molecule type" value="Genomic_DNA"/>
</dbReference>
<protein>
    <recommendedName>
        <fullName evidence="7">Major facilitator superfamily (MFS) profile domain-containing protein</fullName>
    </recommendedName>
</protein>
<evidence type="ECO:0000256" key="3">
    <source>
        <dbReference type="ARBA" id="ARBA00022692"/>
    </source>
</evidence>
<evidence type="ECO:0000259" key="7">
    <source>
        <dbReference type="PROSITE" id="PS50850"/>
    </source>
</evidence>
<comment type="caution">
    <text evidence="8">The sequence shown here is derived from an EMBL/GenBank/DDBJ whole genome shotgun (WGS) entry which is preliminary data.</text>
</comment>
<name>A0A2N0BE15_9LEPT</name>
<dbReference type="Pfam" id="PF07690">
    <property type="entry name" value="MFS_1"/>
    <property type="match status" value="1"/>
</dbReference>
<keyword evidence="5 6" id="KW-0472">Membrane</keyword>
<sequence length="255" mass="27951">MRARFQNRKTPMIAGLIKQKYDWHVLFFTIAFLYFSGYLFLILVKVPENVVPEKETIWEGLKRGMSFIKSEKLAFELLLMTSLAVFMVGPLQVVLPQFAKNTLLLDEQGRGLYMGTLGFGLLLGGVGARVLHDRFHRGYTMLGVIILTGILVFVISNVETSFGSGAILLCIGVMGGLLTALIPSVLQIITPDAVRGRVMSFYSLIFQSTPALSGLVTGKLADMYGQSYSIAVSGITIVVLGAVSFAAFAKLRELR</sequence>
<feature type="transmembrane region" description="Helical" evidence="6">
    <location>
        <begin position="138"/>
        <end position="156"/>
    </location>
</feature>
<dbReference type="InterPro" id="IPR011701">
    <property type="entry name" value="MFS"/>
</dbReference>
<evidence type="ECO:0000256" key="2">
    <source>
        <dbReference type="ARBA" id="ARBA00022475"/>
    </source>
</evidence>
<keyword evidence="2" id="KW-1003">Cell membrane</keyword>
<evidence type="ECO:0000256" key="6">
    <source>
        <dbReference type="SAM" id="Phobius"/>
    </source>
</evidence>
<evidence type="ECO:0000313" key="8">
    <source>
        <dbReference type="EMBL" id="PJZ94802.1"/>
    </source>
</evidence>
<dbReference type="SUPFAM" id="SSF103473">
    <property type="entry name" value="MFS general substrate transporter"/>
    <property type="match status" value="1"/>
</dbReference>
<dbReference type="PANTHER" id="PTHR23513">
    <property type="entry name" value="INTEGRAL MEMBRANE EFFLUX PROTEIN-RELATED"/>
    <property type="match status" value="1"/>
</dbReference>
<reference evidence="8" key="1">
    <citation type="submission" date="2017-07" db="EMBL/GenBank/DDBJ databases">
        <title>Leptospira spp. isolated from tropical soils.</title>
        <authorList>
            <person name="Thibeaux R."/>
            <person name="Iraola G."/>
            <person name="Ferres I."/>
            <person name="Bierque E."/>
            <person name="Girault D."/>
            <person name="Soupe-Gilbert M.-E."/>
            <person name="Picardeau M."/>
            <person name="Goarant C."/>
        </authorList>
    </citation>
    <scope>NUCLEOTIDE SEQUENCE [LARGE SCALE GENOMIC DNA]</scope>
    <source>
        <strain evidence="8">ATI7-C-A5</strain>
    </source>
</reference>
<accession>A0A2N0BE15</accession>
<organism evidence="8">
    <name type="scientific">Leptospira ellisii</name>
    <dbReference type="NCBI Taxonomy" id="2023197"/>
    <lineage>
        <taxon>Bacteria</taxon>
        <taxon>Pseudomonadati</taxon>
        <taxon>Spirochaetota</taxon>
        <taxon>Spirochaetia</taxon>
        <taxon>Leptospirales</taxon>
        <taxon>Leptospiraceae</taxon>
        <taxon>Leptospira</taxon>
    </lineage>
</organism>
<evidence type="ECO:0000256" key="4">
    <source>
        <dbReference type="ARBA" id="ARBA00022989"/>
    </source>
</evidence>
<dbReference type="Gene3D" id="1.20.1250.20">
    <property type="entry name" value="MFS general substrate transporter like domains"/>
    <property type="match status" value="1"/>
</dbReference>
<feature type="transmembrane region" description="Helical" evidence="6">
    <location>
        <begin position="25"/>
        <end position="44"/>
    </location>
</feature>
<keyword evidence="4 6" id="KW-1133">Transmembrane helix</keyword>
<dbReference type="GO" id="GO:0005886">
    <property type="term" value="C:plasma membrane"/>
    <property type="evidence" value="ECO:0007669"/>
    <property type="project" value="UniProtKB-SubCell"/>
</dbReference>
<feature type="transmembrane region" description="Helical" evidence="6">
    <location>
        <begin position="162"/>
        <end position="186"/>
    </location>
</feature>
<evidence type="ECO:0000256" key="5">
    <source>
        <dbReference type="ARBA" id="ARBA00023136"/>
    </source>
</evidence>
<proteinExistence type="predicted"/>
<dbReference type="InterPro" id="IPR020846">
    <property type="entry name" value="MFS_dom"/>
</dbReference>
<feature type="transmembrane region" description="Helical" evidence="6">
    <location>
        <begin position="73"/>
        <end position="91"/>
    </location>
</feature>
<keyword evidence="3 6" id="KW-0812">Transmembrane</keyword>
<evidence type="ECO:0000256" key="1">
    <source>
        <dbReference type="ARBA" id="ARBA00004651"/>
    </source>
</evidence>
<comment type="subcellular location">
    <subcellularLocation>
        <location evidence="1">Cell membrane</location>
        <topology evidence="1">Multi-pass membrane protein</topology>
    </subcellularLocation>
</comment>
<feature type="domain" description="Major facilitator superfamily (MFS) profile" evidence="7">
    <location>
        <begin position="73"/>
        <end position="255"/>
    </location>
</feature>